<gene>
    <name evidence="4" type="ORF">EDD78_10245</name>
</gene>
<feature type="domain" description="MurNAc-LAA" evidence="3">
    <location>
        <begin position="57"/>
        <end position="170"/>
    </location>
</feature>
<dbReference type="InterPro" id="IPR003646">
    <property type="entry name" value="SH3-like_bac-type"/>
</dbReference>
<proteinExistence type="predicted"/>
<dbReference type="Pfam" id="PF08239">
    <property type="entry name" value="SH3_3"/>
    <property type="match status" value="1"/>
</dbReference>
<organism evidence="4 5">
    <name type="scientific">Harryflintia acetispora</name>
    <dbReference type="NCBI Taxonomy" id="1849041"/>
    <lineage>
        <taxon>Bacteria</taxon>
        <taxon>Bacillati</taxon>
        <taxon>Bacillota</taxon>
        <taxon>Clostridia</taxon>
        <taxon>Eubacteriales</taxon>
        <taxon>Oscillospiraceae</taxon>
        <taxon>Harryflintia</taxon>
    </lineage>
</organism>
<dbReference type="Gene3D" id="2.30.30.40">
    <property type="entry name" value="SH3 Domains"/>
    <property type="match status" value="1"/>
</dbReference>
<keyword evidence="5" id="KW-1185">Reference proteome</keyword>
<dbReference type="GO" id="GO:0030288">
    <property type="term" value="C:outer membrane-bounded periplasmic space"/>
    <property type="evidence" value="ECO:0007669"/>
    <property type="project" value="TreeGrafter"/>
</dbReference>
<dbReference type="EMBL" id="SLUK01000002">
    <property type="protein sequence ID" value="TCL44432.1"/>
    <property type="molecule type" value="Genomic_DNA"/>
</dbReference>
<evidence type="ECO:0000256" key="2">
    <source>
        <dbReference type="ARBA" id="ARBA00023316"/>
    </source>
</evidence>
<dbReference type="PANTHER" id="PTHR30404">
    <property type="entry name" value="N-ACETYLMURAMOYL-L-ALANINE AMIDASE"/>
    <property type="match status" value="1"/>
</dbReference>
<dbReference type="PANTHER" id="PTHR30404:SF0">
    <property type="entry name" value="N-ACETYLMURAMOYL-L-ALANINE AMIDASE AMIC"/>
    <property type="match status" value="1"/>
</dbReference>
<dbReference type="GO" id="GO:0009253">
    <property type="term" value="P:peptidoglycan catabolic process"/>
    <property type="evidence" value="ECO:0007669"/>
    <property type="project" value="InterPro"/>
</dbReference>
<evidence type="ECO:0000313" key="4">
    <source>
        <dbReference type="EMBL" id="TCL44432.1"/>
    </source>
</evidence>
<accession>A0A9X8UKF6</accession>
<dbReference type="OrthoDB" id="9772024at2"/>
<evidence type="ECO:0000256" key="1">
    <source>
        <dbReference type="ARBA" id="ARBA00022801"/>
    </source>
</evidence>
<dbReference type="SMART" id="SM00646">
    <property type="entry name" value="Ami_3"/>
    <property type="match status" value="1"/>
</dbReference>
<dbReference type="InterPro" id="IPR050695">
    <property type="entry name" value="N-acetylmuramoyl_amidase_3"/>
</dbReference>
<dbReference type="Proteomes" id="UP000294682">
    <property type="component" value="Unassembled WGS sequence"/>
</dbReference>
<dbReference type="InterPro" id="IPR002508">
    <property type="entry name" value="MurNAc-LAA_cat"/>
</dbReference>
<dbReference type="Gene3D" id="3.40.630.40">
    <property type="entry name" value="Zn-dependent exopeptidases"/>
    <property type="match status" value="1"/>
</dbReference>
<dbReference type="SUPFAM" id="SSF53187">
    <property type="entry name" value="Zn-dependent exopeptidases"/>
    <property type="match status" value="1"/>
</dbReference>
<dbReference type="RefSeq" id="WP_079699545.1">
    <property type="nucleotide sequence ID" value="NZ_JADNAH010000024.1"/>
</dbReference>
<dbReference type="AlphaFoldDB" id="A0A9X8UKF6"/>
<dbReference type="GO" id="GO:0071555">
    <property type="term" value="P:cell wall organization"/>
    <property type="evidence" value="ECO:0007669"/>
    <property type="project" value="UniProtKB-KW"/>
</dbReference>
<protein>
    <submittedName>
        <fullName evidence="4">N-acetylmuramoyl-L-alanine amidase</fullName>
    </submittedName>
</protein>
<dbReference type="Pfam" id="PF01520">
    <property type="entry name" value="Amidase_3"/>
    <property type="match status" value="1"/>
</dbReference>
<comment type="caution">
    <text evidence="4">The sequence shown here is derived from an EMBL/GenBank/DDBJ whole genome shotgun (WGS) entry which is preliminary data.</text>
</comment>
<dbReference type="GO" id="GO:0008745">
    <property type="term" value="F:N-acetylmuramoyl-L-alanine amidase activity"/>
    <property type="evidence" value="ECO:0007669"/>
    <property type="project" value="InterPro"/>
</dbReference>
<evidence type="ECO:0000259" key="3">
    <source>
        <dbReference type="SMART" id="SM00646"/>
    </source>
</evidence>
<keyword evidence="1" id="KW-0378">Hydrolase</keyword>
<reference evidence="4 5" key="1">
    <citation type="submission" date="2019-03" db="EMBL/GenBank/DDBJ databases">
        <title>Genomic Encyclopedia of Type Strains, Phase IV (KMG-IV): sequencing the most valuable type-strain genomes for metagenomic binning, comparative biology and taxonomic classification.</title>
        <authorList>
            <person name="Goeker M."/>
        </authorList>
    </citation>
    <scope>NUCLEOTIDE SEQUENCE [LARGE SCALE GENOMIC DNA]</scope>
    <source>
        <strain evidence="4 5">DSM 100433</strain>
    </source>
</reference>
<sequence length="246" mass="27372">MPTVYLSPSLQEFNQYVNGGNEEQMMNLIVDAMIPYLRASGIQYVRNSTEQSLLEAIAQSNAGNYDLHVAIHSNASPESLSGQLQGTDVYYRPGNWSSKRFADILVRNFKQIYPNPQMVQALPTSSLAEVRRTTAPAVLIEVAYHDNWQDAQWIKDNIDAIARTIVRSMTEYFGIPFVEPQPERVGIVQTGGPNLNIRNRPNTGAAVIGRIPDGAQITVYSDIGEWDVVGYGGVVGFAYNRYINLQ</sequence>
<keyword evidence="2" id="KW-0961">Cell wall biogenesis/degradation</keyword>
<evidence type="ECO:0000313" key="5">
    <source>
        <dbReference type="Proteomes" id="UP000294682"/>
    </source>
</evidence>
<dbReference type="CDD" id="cd02696">
    <property type="entry name" value="MurNAc-LAA"/>
    <property type="match status" value="1"/>
</dbReference>
<name>A0A9X8UKF6_9FIRM</name>